<dbReference type="EMBL" id="NBWU01000007">
    <property type="protein sequence ID" value="PCE62896.1"/>
    <property type="molecule type" value="Genomic_DNA"/>
</dbReference>
<organism evidence="1 2">
    <name type="scientific">Sediminicola luteus</name>
    <dbReference type="NCBI Taxonomy" id="319238"/>
    <lineage>
        <taxon>Bacteria</taxon>
        <taxon>Pseudomonadati</taxon>
        <taxon>Bacteroidota</taxon>
        <taxon>Flavobacteriia</taxon>
        <taxon>Flavobacteriales</taxon>
        <taxon>Flavobacteriaceae</taxon>
        <taxon>Sediminicola</taxon>
    </lineage>
</organism>
<dbReference type="Proteomes" id="UP000219559">
    <property type="component" value="Unassembled WGS sequence"/>
</dbReference>
<gene>
    <name evidence="1" type="ORF">B7P33_16605</name>
</gene>
<comment type="caution">
    <text evidence="1">The sequence shown here is derived from an EMBL/GenBank/DDBJ whole genome shotgun (WGS) entry which is preliminary data.</text>
</comment>
<sequence>MNQTEYLDFLEEKFGKSITEIMLNKETTNLSLTDGLACKVYCHNKEQEIKNKIKEFTQNKRSIISETLIDNEVWAFDFPSWTGELDFNKQHIKEIMVIGMEPHIRDRFFQATYGLRETKKNEFHEIDEGANKNLWNNLNSLFGNKKDYKVRDFLDKFYVTDLSHFAIKGEAKEILKVKD</sequence>
<evidence type="ECO:0000313" key="2">
    <source>
        <dbReference type="Proteomes" id="UP000219559"/>
    </source>
</evidence>
<name>A0A2A4G4J0_9FLAO</name>
<proteinExistence type="predicted"/>
<accession>A0A2A4G4J0</accession>
<reference evidence="1 2" key="1">
    <citation type="submission" date="2017-04" db="EMBL/GenBank/DDBJ databases">
        <title>A new member of the family Flavobacteriaceae isolated from ascidians.</title>
        <authorList>
            <person name="Chen L."/>
        </authorList>
    </citation>
    <scope>NUCLEOTIDE SEQUENCE [LARGE SCALE GENOMIC DNA]</scope>
    <source>
        <strain evidence="1 2">HQA918</strain>
    </source>
</reference>
<dbReference type="AlphaFoldDB" id="A0A2A4G4J0"/>
<keyword evidence="2" id="KW-1185">Reference proteome</keyword>
<evidence type="ECO:0000313" key="1">
    <source>
        <dbReference type="EMBL" id="PCE62896.1"/>
    </source>
</evidence>
<protein>
    <submittedName>
        <fullName evidence="1">Uncharacterized protein</fullName>
    </submittedName>
</protein>
<dbReference type="RefSeq" id="WP_097441006.1">
    <property type="nucleotide sequence ID" value="NZ_KZ300477.1"/>
</dbReference>